<evidence type="ECO:0000313" key="1">
    <source>
        <dbReference type="EMBL" id="RHB32327.1"/>
    </source>
</evidence>
<reference evidence="1 2" key="1">
    <citation type="submission" date="2018-08" db="EMBL/GenBank/DDBJ databases">
        <title>A genome reference for cultivated species of the human gut microbiota.</title>
        <authorList>
            <person name="Zou Y."/>
            <person name="Xue W."/>
            <person name="Luo G."/>
        </authorList>
    </citation>
    <scope>NUCLEOTIDE SEQUENCE [LARGE SCALE GENOMIC DNA]</scope>
    <source>
        <strain evidence="1 2">AM40-30BH</strain>
    </source>
</reference>
<gene>
    <name evidence="1" type="ORF">DW888_17055</name>
</gene>
<comment type="caution">
    <text evidence="1">The sequence shown here is derived from an EMBL/GenBank/DDBJ whole genome shotgun (WGS) entry which is preliminary data.</text>
</comment>
<dbReference type="PROSITE" id="PS51257">
    <property type="entry name" value="PROKAR_LIPOPROTEIN"/>
    <property type="match status" value="1"/>
</dbReference>
<organism evidence="1 2">
    <name type="scientific">Bacteroides nordii</name>
    <dbReference type="NCBI Taxonomy" id="291645"/>
    <lineage>
        <taxon>Bacteria</taxon>
        <taxon>Pseudomonadati</taxon>
        <taxon>Bacteroidota</taxon>
        <taxon>Bacteroidia</taxon>
        <taxon>Bacteroidales</taxon>
        <taxon>Bacteroidaceae</taxon>
        <taxon>Bacteroides</taxon>
    </lineage>
</organism>
<name>A0A413VFB5_9BACE</name>
<dbReference type="Proteomes" id="UP000284379">
    <property type="component" value="Unassembled WGS sequence"/>
</dbReference>
<dbReference type="EMBL" id="QSGO01000019">
    <property type="protein sequence ID" value="RHB32327.1"/>
    <property type="molecule type" value="Genomic_DNA"/>
</dbReference>
<sequence length="336" mass="37858">MNYSKKLATISALAVAILSSCIEEKDLSQISKVPEPETYSEVTFNIGGECSTTETPLSRATNEKKDIYGITVSQWIRDTSGRLQSKPYAYGIFDNISNLKLNLLDGYKYRVACTMVRNATDSLEVDGKLARPFTLDRNGKVYGTVENKFLIADQPDGTQLFLFDADNSKIGTKAQEDISRPSILRYHGLIDSLETHTANNELELYRRYFAVKFVANGLRKNYKLEVQLDDSPKWVLTPEKNETDYTYISFRTLTGKITSGNIISENVMFRVELFKDGVSQGKIMEYNRSFKRNYKSVIAISDIDNFGTDADLSIKIADEGELENDPTTDLPWQGGN</sequence>
<protein>
    <submittedName>
        <fullName evidence="1">Uncharacterized protein</fullName>
    </submittedName>
</protein>
<proteinExistence type="predicted"/>
<evidence type="ECO:0000313" key="2">
    <source>
        <dbReference type="Proteomes" id="UP000284379"/>
    </source>
</evidence>
<accession>A0A413VFB5</accession>
<dbReference type="AlphaFoldDB" id="A0A413VFB5"/>
<dbReference type="RefSeq" id="WP_007487558.1">
    <property type="nucleotide sequence ID" value="NZ_CABJFV010000019.1"/>
</dbReference>